<protein>
    <submittedName>
        <fullName evidence="1">2615_t:CDS:1</fullName>
    </submittedName>
</protein>
<comment type="caution">
    <text evidence="1">The sequence shown here is derived from an EMBL/GenBank/DDBJ whole genome shotgun (WGS) entry which is preliminary data.</text>
</comment>
<keyword evidence="2" id="KW-1185">Reference proteome</keyword>
<feature type="non-terminal residue" evidence="1">
    <location>
        <position position="1"/>
    </location>
</feature>
<organism evidence="1 2">
    <name type="scientific">Gigaspora margarita</name>
    <dbReference type="NCBI Taxonomy" id="4874"/>
    <lineage>
        <taxon>Eukaryota</taxon>
        <taxon>Fungi</taxon>
        <taxon>Fungi incertae sedis</taxon>
        <taxon>Mucoromycota</taxon>
        <taxon>Glomeromycotina</taxon>
        <taxon>Glomeromycetes</taxon>
        <taxon>Diversisporales</taxon>
        <taxon>Gigasporaceae</taxon>
        <taxon>Gigaspora</taxon>
    </lineage>
</organism>
<evidence type="ECO:0000313" key="1">
    <source>
        <dbReference type="EMBL" id="CAG8811702.1"/>
    </source>
</evidence>
<reference evidence="1 2" key="1">
    <citation type="submission" date="2021-06" db="EMBL/GenBank/DDBJ databases">
        <authorList>
            <person name="Kallberg Y."/>
            <person name="Tangrot J."/>
            <person name="Rosling A."/>
        </authorList>
    </citation>
    <scope>NUCLEOTIDE SEQUENCE [LARGE SCALE GENOMIC DNA]</scope>
    <source>
        <strain evidence="1 2">120-4 pot B 10/14</strain>
    </source>
</reference>
<gene>
    <name evidence="1" type="ORF">GMARGA_LOCUS25397</name>
</gene>
<name>A0ABN7W225_GIGMA</name>
<dbReference type="EMBL" id="CAJVQB010028077">
    <property type="protein sequence ID" value="CAG8811702.1"/>
    <property type="molecule type" value="Genomic_DNA"/>
</dbReference>
<sequence length="64" mass="7147">YKKLTPSKYHENDFEKSASLLDNINSEDITLANEDELELNESTVSDISENLDNLDAKLNSSLSA</sequence>
<proteinExistence type="predicted"/>
<evidence type="ECO:0000313" key="2">
    <source>
        <dbReference type="Proteomes" id="UP000789901"/>
    </source>
</evidence>
<accession>A0ABN7W225</accession>
<dbReference type="Proteomes" id="UP000789901">
    <property type="component" value="Unassembled WGS sequence"/>
</dbReference>